<keyword evidence="1 2" id="KW-0238">DNA-binding</keyword>
<reference evidence="4 5" key="1">
    <citation type="submission" date="2019-03" db="EMBL/GenBank/DDBJ databases">
        <title>Genomic Encyclopedia of Type Strains, Phase III (KMG-III): the genomes of soil and plant-associated and newly described type strains.</title>
        <authorList>
            <person name="Whitman W."/>
        </authorList>
    </citation>
    <scope>NUCLEOTIDE SEQUENCE [LARGE SCALE GENOMIC DNA]</scope>
    <source>
        <strain evidence="4 5">CGMCC 1.7002</strain>
    </source>
</reference>
<dbReference type="PRINTS" id="PR00455">
    <property type="entry name" value="HTHTETR"/>
</dbReference>
<dbReference type="SUPFAM" id="SSF46689">
    <property type="entry name" value="Homeodomain-like"/>
    <property type="match status" value="1"/>
</dbReference>
<gene>
    <name evidence="4" type="ORF">ATL17_3341</name>
</gene>
<protein>
    <submittedName>
        <fullName evidence="4">TetR family transcriptional regulator</fullName>
    </submittedName>
</protein>
<dbReference type="InterPro" id="IPR009057">
    <property type="entry name" value="Homeodomain-like_sf"/>
</dbReference>
<dbReference type="InterPro" id="IPR001647">
    <property type="entry name" value="HTH_TetR"/>
</dbReference>
<dbReference type="PANTHER" id="PTHR43479:SF11">
    <property type="entry name" value="ACREF_ENVCD OPERON REPRESSOR-RELATED"/>
    <property type="match status" value="1"/>
</dbReference>
<dbReference type="PROSITE" id="PS50977">
    <property type="entry name" value="HTH_TETR_2"/>
    <property type="match status" value="1"/>
</dbReference>
<dbReference type="AlphaFoldDB" id="A0A4R6VCK4"/>
<feature type="DNA-binding region" description="H-T-H motif" evidence="2">
    <location>
        <begin position="22"/>
        <end position="41"/>
    </location>
</feature>
<dbReference type="Proteomes" id="UP000295391">
    <property type="component" value="Unassembled WGS sequence"/>
</dbReference>
<accession>A0A4R6VCK4</accession>
<dbReference type="OrthoDB" id="5292901at2"/>
<dbReference type="InterPro" id="IPR050624">
    <property type="entry name" value="HTH-type_Tx_Regulator"/>
</dbReference>
<dbReference type="Pfam" id="PF00440">
    <property type="entry name" value="TetR_N"/>
    <property type="match status" value="1"/>
</dbReference>
<keyword evidence="5" id="KW-1185">Reference proteome</keyword>
<evidence type="ECO:0000256" key="1">
    <source>
        <dbReference type="ARBA" id="ARBA00023125"/>
    </source>
</evidence>
<comment type="caution">
    <text evidence="4">The sequence shown here is derived from an EMBL/GenBank/DDBJ whole genome shotgun (WGS) entry which is preliminary data.</text>
</comment>
<evidence type="ECO:0000313" key="4">
    <source>
        <dbReference type="EMBL" id="TDQ60452.1"/>
    </source>
</evidence>
<dbReference type="Gene3D" id="1.10.357.10">
    <property type="entry name" value="Tetracycline Repressor, domain 2"/>
    <property type="match status" value="1"/>
</dbReference>
<evidence type="ECO:0000259" key="3">
    <source>
        <dbReference type="PROSITE" id="PS50977"/>
    </source>
</evidence>
<sequence>MRDHIAASALRLFHEDGFDAISMRKIAKEADLTPMTIYRYFDGKIDILSKIWIEIFAELFDELEAHAKAEKNSEQRLRKAALGYVNYWLENREHYFLVFMSKGIKQTDVQSFIEHKETLQRFDFFTQCLDEISTPKLGEATLKLKSELLICTLNGIAQNLITVSSYPWSTPEELIDQAIGGIIAC</sequence>
<evidence type="ECO:0000256" key="2">
    <source>
        <dbReference type="PROSITE-ProRule" id="PRU00335"/>
    </source>
</evidence>
<evidence type="ECO:0000313" key="5">
    <source>
        <dbReference type="Proteomes" id="UP000295391"/>
    </source>
</evidence>
<feature type="domain" description="HTH tetR-type" evidence="3">
    <location>
        <begin position="1"/>
        <end position="59"/>
    </location>
</feature>
<dbReference type="GO" id="GO:0003677">
    <property type="term" value="F:DNA binding"/>
    <property type="evidence" value="ECO:0007669"/>
    <property type="project" value="UniProtKB-UniRule"/>
</dbReference>
<dbReference type="RefSeq" id="WP_133573943.1">
    <property type="nucleotide sequence ID" value="NZ_SNYR01000004.1"/>
</dbReference>
<proteinExistence type="predicted"/>
<name>A0A4R6VCK4_9HYPH</name>
<organism evidence="4 5">
    <name type="scientific">Maritalea mobilis</name>
    <dbReference type="NCBI Taxonomy" id="483324"/>
    <lineage>
        <taxon>Bacteria</taxon>
        <taxon>Pseudomonadati</taxon>
        <taxon>Pseudomonadota</taxon>
        <taxon>Alphaproteobacteria</taxon>
        <taxon>Hyphomicrobiales</taxon>
        <taxon>Devosiaceae</taxon>
        <taxon>Maritalea</taxon>
    </lineage>
</organism>
<dbReference type="EMBL" id="SNYR01000004">
    <property type="protein sequence ID" value="TDQ60452.1"/>
    <property type="molecule type" value="Genomic_DNA"/>
</dbReference>
<dbReference type="PANTHER" id="PTHR43479">
    <property type="entry name" value="ACREF/ENVCD OPERON REPRESSOR-RELATED"/>
    <property type="match status" value="1"/>
</dbReference>